<accession>A0A6G1VJJ7</accession>
<proteinExistence type="predicted"/>
<feature type="chain" id="PRO_5026002504" description="Phosphodiester glycosidase domain-containing protein" evidence="1">
    <location>
        <begin position="22"/>
        <end position="261"/>
    </location>
</feature>
<comment type="caution">
    <text evidence="2">The sequence shown here is derived from an EMBL/GenBank/DDBJ whole genome shotgun (WGS) entry which is preliminary data.</text>
</comment>
<feature type="signal peptide" evidence="1">
    <location>
        <begin position="1"/>
        <end position="21"/>
    </location>
</feature>
<dbReference type="PROSITE" id="PS51257">
    <property type="entry name" value="PROKAR_LIPOPROTEIN"/>
    <property type="match status" value="1"/>
</dbReference>
<evidence type="ECO:0000313" key="2">
    <source>
        <dbReference type="EMBL" id="MQP12831.1"/>
    </source>
</evidence>
<evidence type="ECO:0000313" key="3">
    <source>
        <dbReference type="Proteomes" id="UP000477980"/>
    </source>
</evidence>
<protein>
    <recommendedName>
        <fullName evidence="4">Phosphodiester glycosidase domain-containing protein</fullName>
    </recommendedName>
</protein>
<sequence length="261" mass="29834">MRKLNLLSMCFVLMVMLSCNHKPKASVIEENADSLSETIKIAAPSSNTRTFVNRKDSGDLVVFTPIYNTVDLVCGKRPSKDTDMSVSYCAEAAFTGEYLDSFAHRNVAGNHVSGGIFYRGYVAKTNTGAFVWYQGKWKFLYDSYASELRKAEKHRGMGFGQNMIIYNGRVMPRFRKDKPLNIYRALCELDGKLCIVEAKQALAYSEFVEKLANLKVKYALYLDMGSGWNYSWYRDSVGIVHEIHPIKPWSKYQTNWIVFKK</sequence>
<keyword evidence="1" id="KW-0732">Signal</keyword>
<dbReference type="Proteomes" id="UP000477980">
    <property type="component" value="Unassembled WGS sequence"/>
</dbReference>
<evidence type="ECO:0000256" key="1">
    <source>
        <dbReference type="SAM" id="SignalP"/>
    </source>
</evidence>
<reference evidence="2 3" key="1">
    <citation type="submission" date="2019-09" db="EMBL/GenBank/DDBJ databases">
        <title>Distinct polysaccharide growth profiles of human intestinal Prevotella copri isolates.</title>
        <authorList>
            <person name="Fehlner-Peach H."/>
            <person name="Magnabosco C."/>
            <person name="Raghavan V."/>
            <person name="Scher J.U."/>
            <person name="Tett A."/>
            <person name="Cox L.M."/>
            <person name="Gottsegen C."/>
            <person name="Watters A."/>
            <person name="Wiltshire- Gordon J.D."/>
            <person name="Segata N."/>
            <person name="Bonneau R."/>
            <person name="Littman D.R."/>
        </authorList>
    </citation>
    <scope>NUCLEOTIDE SEQUENCE [LARGE SCALE GENOMIC DNA]</scope>
    <source>
        <strain evidence="3">iAA917</strain>
    </source>
</reference>
<organism evidence="2 3">
    <name type="scientific">Segatella copri</name>
    <dbReference type="NCBI Taxonomy" id="165179"/>
    <lineage>
        <taxon>Bacteria</taxon>
        <taxon>Pseudomonadati</taxon>
        <taxon>Bacteroidota</taxon>
        <taxon>Bacteroidia</taxon>
        <taxon>Bacteroidales</taxon>
        <taxon>Prevotellaceae</taxon>
        <taxon>Segatella</taxon>
    </lineage>
</organism>
<dbReference type="RefSeq" id="WP_153090451.1">
    <property type="nucleotide sequence ID" value="NZ_VZAH01000001.1"/>
</dbReference>
<name>A0A6G1VJJ7_9BACT</name>
<dbReference type="OrthoDB" id="9782395at2"/>
<gene>
    <name evidence="2" type="ORF">F7D25_00005</name>
</gene>
<evidence type="ECO:0008006" key="4">
    <source>
        <dbReference type="Google" id="ProtNLM"/>
    </source>
</evidence>
<dbReference type="AlphaFoldDB" id="A0A6G1VJJ7"/>
<dbReference type="EMBL" id="VZAH01000001">
    <property type="protein sequence ID" value="MQP12831.1"/>
    <property type="molecule type" value="Genomic_DNA"/>
</dbReference>